<dbReference type="AlphaFoldDB" id="A0A9Q0ICW1"/>
<evidence type="ECO:0000313" key="4">
    <source>
        <dbReference type="Proteomes" id="UP001148018"/>
    </source>
</evidence>
<dbReference type="Proteomes" id="UP001148018">
    <property type="component" value="Unassembled WGS sequence"/>
</dbReference>
<gene>
    <name evidence="2" type="ORF">NHX12_005227</name>
    <name evidence="3" type="ORF">NHX12_006223</name>
</gene>
<proteinExistence type="predicted"/>
<keyword evidence="4" id="KW-1185">Reference proteome</keyword>
<feature type="region of interest" description="Disordered" evidence="1">
    <location>
        <begin position="1"/>
        <end position="53"/>
    </location>
</feature>
<organism evidence="3 4">
    <name type="scientific">Muraenolepis orangiensis</name>
    <name type="common">Patagonian moray cod</name>
    <dbReference type="NCBI Taxonomy" id="630683"/>
    <lineage>
        <taxon>Eukaryota</taxon>
        <taxon>Metazoa</taxon>
        <taxon>Chordata</taxon>
        <taxon>Craniata</taxon>
        <taxon>Vertebrata</taxon>
        <taxon>Euteleostomi</taxon>
        <taxon>Actinopterygii</taxon>
        <taxon>Neopterygii</taxon>
        <taxon>Teleostei</taxon>
        <taxon>Neoteleostei</taxon>
        <taxon>Acanthomorphata</taxon>
        <taxon>Zeiogadaria</taxon>
        <taxon>Gadariae</taxon>
        <taxon>Gadiformes</taxon>
        <taxon>Muraenolepidoidei</taxon>
        <taxon>Muraenolepididae</taxon>
        <taxon>Muraenolepis</taxon>
    </lineage>
</organism>
<reference evidence="3" key="1">
    <citation type="submission" date="2022-07" db="EMBL/GenBank/DDBJ databases">
        <title>Chromosome-level genome of Muraenolepis orangiensis.</title>
        <authorList>
            <person name="Kim J."/>
        </authorList>
    </citation>
    <scope>NUCLEOTIDE SEQUENCE</scope>
    <source>
        <strain evidence="3">KU_S4_2022</strain>
        <tissue evidence="3">Muscle</tissue>
    </source>
</reference>
<comment type="caution">
    <text evidence="3">The sequence shown here is derived from an EMBL/GenBank/DDBJ whole genome shotgun (WGS) entry which is preliminary data.</text>
</comment>
<accession>A0A9Q0ICW1</accession>
<protein>
    <submittedName>
        <fullName evidence="3">Uncharacterized protein</fullName>
    </submittedName>
</protein>
<sequence length="101" mass="10589">MGGPGRPLGASVVRRDPPGGLEGQLHLLKPPPGEDGLHPLQPLRHGPLTAGPGMRTASLVSTALPEEEGSLGSFTREETQVYLLAGTNFRKTLMPTGWLAS</sequence>
<evidence type="ECO:0000313" key="3">
    <source>
        <dbReference type="EMBL" id="KAJ3593890.1"/>
    </source>
</evidence>
<evidence type="ECO:0000256" key="1">
    <source>
        <dbReference type="SAM" id="MobiDB-lite"/>
    </source>
</evidence>
<dbReference type="EMBL" id="JANIIK010000112">
    <property type="protein sequence ID" value="KAJ3593890.1"/>
    <property type="molecule type" value="Genomic_DNA"/>
</dbReference>
<name>A0A9Q0ICW1_9TELE</name>
<evidence type="ECO:0000313" key="2">
    <source>
        <dbReference type="EMBL" id="KAJ3592889.1"/>
    </source>
</evidence>
<dbReference type="EMBL" id="JANIIK010000112">
    <property type="protein sequence ID" value="KAJ3592889.1"/>
    <property type="molecule type" value="Genomic_DNA"/>
</dbReference>